<dbReference type="InterPro" id="IPR057666">
    <property type="entry name" value="DrpA_SLOG"/>
</dbReference>
<evidence type="ECO:0000256" key="1">
    <source>
        <dbReference type="ARBA" id="ARBA00006525"/>
    </source>
</evidence>
<dbReference type="InterPro" id="IPR003488">
    <property type="entry name" value="DprA"/>
</dbReference>
<sequence length="400" mass="41775">MTTSWNLSDTDIDRAMVPVRPDGDMKDRRDAFAEVAWGYLTEPGDRVAGALIRRSGAADSLARILSRPAASTLADDDVSAAEVAEALARWEPRMDAPALFRSLSTAVSVGATVVRPTDSVWPSGLVDLADHGPRVLWCRGDVHALPSPERAVAIVGARASTGYGEHVAMDFAAGLTSRGFTIVSGGAYGIDGMAHRATLACGGSTVAVLAGGIDQLYPAGHDELLRRIIASGVVTSEVSPGGAPTRWRFLQRNRLIAAIAGATVVIEAGHRSGSLNTATHARDLDRPIGVVPGPITSGASAGCHRLLRTNPATTLVTTVADVAELFGHDLTAERFDARDSDTAVRILDSLSSSKPRTVEAVAAKAGIDVTTVTATLGSLEGVGRVVRSIHGWIQRPTTES</sequence>
<evidence type="ECO:0000259" key="2">
    <source>
        <dbReference type="Pfam" id="PF02481"/>
    </source>
</evidence>
<proteinExistence type="inferred from homology"/>
<dbReference type="PANTHER" id="PTHR43022:SF1">
    <property type="entry name" value="PROTEIN SMF"/>
    <property type="match status" value="1"/>
</dbReference>
<dbReference type="InterPro" id="IPR036390">
    <property type="entry name" value="WH_DNA-bd_sf"/>
</dbReference>
<dbReference type="Gene3D" id="3.40.50.450">
    <property type="match status" value="1"/>
</dbReference>
<dbReference type="AlphaFoldDB" id="A0A6J6EVL0"/>
<name>A0A6J6EVL0_9ZZZZ</name>
<organism evidence="3">
    <name type="scientific">freshwater metagenome</name>
    <dbReference type="NCBI Taxonomy" id="449393"/>
    <lineage>
        <taxon>unclassified sequences</taxon>
        <taxon>metagenomes</taxon>
        <taxon>ecological metagenomes</taxon>
    </lineage>
</organism>
<dbReference type="GO" id="GO:0009294">
    <property type="term" value="P:DNA-mediated transformation"/>
    <property type="evidence" value="ECO:0007669"/>
    <property type="project" value="InterPro"/>
</dbReference>
<dbReference type="EMBL" id="CAEZTZ010000009">
    <property type="protein sequence ID" value="CAB4578794.1"/>
    <property type="molecule type" value="Genomic_DNA"/>
</dbReference>
<dbReference type="SUPFAM" id="SSF102405">
    <property type="entry name" value="MCP/YpsA-like"/>
    <property type="match status" value="1"/>
</dbReference>
<protein>
    <submittedName>
        <fullName evidence="3">Unannotated protein</fullName>
    </submittedName>
</protein>
<dbReference type="PANTHER" id="PTHR43022">
    <property type="entry name" value="PROTEIN SMF"/>
    <property type="match status" value="1"/>
</dbReference>
<evidence type="ECO:0000313" key="3">
    <source>
        <dbReference type="EMBL" id="CAB4578794.1"/>
    </source>
</evidence>
<reference evidence="3" key="1">
    <citation type="submission" date="2020-05" db="EMBL/GenBank/DDBJ databases">
        <authorList>
            <person name="Chiriac C."/>
            <person name="Salcher M."/>
            <person name="Ghai R."/>
            <person name="Kavagutti S V."/>
        </authorList>
    </citation>
    <scope>NUCLEOTIDE SEQUENCE</scope>
</reference>
<dbReference type="SUPFAM" id="SSF46785">
    <property type="entry name" value="Winged helix' DNA-binding domain"/>
    <property type="match status" value="1"/>
</dbReference>
<feature type="domain" description="Smf/DprA SLOG" evidence="2">
    <location>
        <begin position="114"/>
        <end position="325"/>
    </location>
</feature>
<gene>
    <name evidence="3" type="ORF">UFOPK1767_00148</name>
</gene>
<dbReference type="NCBIfam" id="TIGR00732">
    <property type="entry name" value="dprA"/>
    <property type="match status" value="1"/>
</dbReference>
<accession>A0A6J6EVL0</accession>
<dbReference type="Pfam" id="PF02481">
    <property type="entry name" value="DNA_processg_A"/>
    <property type="match status" value="1"/>
</dbReference>
<comment type="similarity">
    <text evidence="1">Belongs to the DprA/Smf family.</text>
</comment>